<dbReference type="EMBL" id="CP005074">
    <property type="protein sequence ID" value="AGR41456.1"/>
    <property type="molecule type" value="Genomic_DNA"/>
</dbReference>
<dbReference type="STRING" id="1276220.STAIW_v1c08700"/>
<organism evidence="2 3">
    <name type="scientific">Spiroplasma taiwanense CT-1</name>
    <dbReference type="NCBI Taxonomy" id="1276220"/>
    <lineage>
        <taxon>Bacteria</taxon>
        <taxon>Bacillati</taxon>
        <taxon>Mycoplasmatota</taxon>
        <taxon>Mollicutes</taxon>
        <taxon>Entomoplasmatales</taxon>
        <taxon>Spiroplasmataceae</taxon>
        <taxon>Spiroplasma</taxon>
    </lineage>
</organism>
<evidence type="ECO:0000256" key="1">
    <source>
        <dbReference type="SAM" id="Phobius"/>
    </source>
</evidence>
<sequence length="160" mass="18900">MKEQKNTSNLKKLKDLREQEKLAHKQEISDKVKKLNSDPLETRTKFIHSKKLRWYDYLIIFGFSTFIIGLAFILGIFAFQNIEKTEWIITAIAVFGLLVWLILGWYKNKQVAKFYNDVRRRYQSSLSEEEGHLRRISKIILLICLILVITSIILGLILWV</sequence>
<accession>S5LXX8</accession>
<dbReference type="AlphaFoldDB" id="S5LXX8"/>
<reference evidence="2 3" key="1">
    <citation type="journal article" date="2013" name="Genome Biol. Evol.">
        <title>Comparison of metabolic capacities and inference of gene content evolution in mosquito-associated Spiroplasma diminutum and S. taiwanense.</title>
        <authorList>
            <person name="Lo W.S."/>
            <person name="Ku C."/>
            <person name="Chen L.L."/>
            <person name="Chang T.H."/>
            <person name="Kuo C.H."/>
        </authorList>
    </citation>
    <scope>NUCLEOTIDE SEQUENCE [LARGE SCALE GENOMIC DNA]</scope>
    <source>
        <strain evidence="2">CT-1</strain>
    </source>
</reference>
<gene>
    <name evidence="2" type="ORF">STAIW_v1c08700</name>
</gene>
<keyword evidence="1" id="KW-1133">Transmembrane helix</keyword>
<feature type="transmembrane region" description="Helical" evidence="1">
    <location>
        <begin position="85"/>
        <end position="106"/>
    </location>
</feature>
<keyword evidence="1" id="KW-0472">Membrane</keyword>
<dbReference type="RefSeq" id="WP_020834595.1">
    <property type="nucleotide sequence ID" value="NC_021846.1"/>
</dbReference>
<dbReference type="KEGG" id="stai:STAIW_v1c08700"/>
<evidence type="ECO:0000313" key="3">
    <source>
        <dbReference type="Proteomes" id="UP000014984"/>
    </source>
</evidence>
<protein>
    <recommendedName>
        <fullName evidence="4">Transmembrane protein</fullName>
    </recommendedName>
</protein>
<proteinExistence type="predicted"/>
<keyword evidence="1" id="KW-0812">Transmembrane</keyword>
<feature type="transmembrane region" description="Helical" evidence="1">
    <location>
        <begin position="139"/>
        <end position="159"/>
    </location>
</feature>
<evidence type="ECO:0000313" key="2">
    <source>
        <dbReference type="EMBL" id="AGR41456.1"/>
    </source>
</evidence>
<dbReference type="HOGENOM" id="CLU_136756_0_0_14"/>
<dbReference type="OrthoDB" id="400297at2"/>
<evidence type="ECO:0008006" key="4">
    <source>
        <dbReference type="Google" id="ProtNLM"/>
    </source>
</evidence>
<dbReference type="Proteomes" id="UP000014984">
    <property type="component" value="Chromosome"/>
</dbReference>
<dbReference type="PATRIC" id="fig|1276220.3.peg.887"/>
<keyword evidence="3" id="KW-1185">Reference proteome</keyword>
<dbReference type="eggNOG" id="ENOG502ZXKS">
    <property type="taxonomic scope" value="Bacteria"/>
</dbReference>
<feature type="transmembrane region" description="Helical" evidence="1">
    <location>
        <begin position="54"/>
        <end position="79"/>
    </location>
</feature>
<name>S5LXX8_9MOLU</name>